<keyword evidence="1" id="KW-1133">Transmembrane helix</keyword>
<evidence type="ECO:0000313" key="3">
    <source>
        <dbReference type="Proteomes" id="UP000315673"/>
    </source>
</evidence>
<keyword evidence="1" id="KW-0812">Transmembrane</keyword>
<evidence type="ECO:0000256" key="1">
    <source>
        <dbReference type="SAM" id="Phobius"/>
    </source>
</evidence>
<protein>
    <submittedName>
        <fullName evidence="2">Uncharacterized protein</fullName>
    </submittedName>
</protein>
<dbReference type="RefSeq" id="WP_146573897.1">
    <property type="nucleotide sequence ID" value="NZ_CP042306.1"/>
</dbReference>
<reference evidence="2 3" key="1">
    <citation type="submission" date="2019-07" db="EMBL/GenBank/DDBJ databases">
        <title>Full genome sequence of Sphingomonas sp. 4R-6-7(HKS19).</title>
        <authorList>
            <person name="Im W.-T."/>
        </authorList>
    </citation>
    <scope>NUCLEOTIDE SEQUENCE [LARGE SCALE GENOMIC DNA]</scope>
    <source>
        <strain evidence="2 3">HKS19</strain>
    </source>
</reference>
<organism evidence="2 3">
    <name type="scientific">Sphingomonas panacisoli</name>
    <dbReference type="NCBI Taxonomy" id="1813879"/>
    <lineage>
        <taxon>Bacteria</taxon>
        <taxon>Pseudomonadati</taxon>
        <taxon>Pseudomonadota</taxon>
        <taxon>Alphaproteobacteria</taxon>
        <taxon>Sphingomonadales</taxon>
        <taxon>Sphingomonadaceae</taxon>
        <taxon>Sphingomonas</taxon>
    </lineage>
</organism>
<dbReference type="EMBL" id="CP042306">
    <property type="protein sequence ID" value="QDZ08899.1"/>
    <property type="molecule type" value="Genomic_DNA"/>
</dbReference>
<proteinExistence type="predicted"/>
<gene>
    <name evidence="2" type="ORF">FPZ24_16645</name>
</gene>
<keyword evidence="1" id="KW-0472">Membrane</keyword>
<dbReference type="Proteomes" id="UP000315673">
    <property type="component" value="Chromosome"/>
</dbReference>
<keyword evidence="3" id="KW-1185">Reference proteome</keyword>
<dbReference type="OrthoDB" id="7432270at2"/>
<accession>A0A5B8LLR2</accession>
<dbReference type="KEGG" id="spai:FPZ24_16645"/>
<sequence>MSDDTPPPAPVLPAPAPRRLTLATVGGIALATFLVGAMIAVWAVNRLRAPDATTQPQTAAAAPQPTKVIVTPPVSTDPASLSARQELLAAQLAALEQRGAAITAASANAYGNATRAEGLMIALAARRQITRGLPLGYLEQQLRDRFGVTQPNEVAAVVAMARDPVTTEDLRLGLDQIGPQLALGPSGNAGWGGAVWRLLGSLIVVHPKNTPSPVPSERLARIRRMLAQDQVEAAAEEVGKLPGASQATGWMTGAKRYVETRKALNVLEAAALSGRVVSAATINAVPAR</sequence>
<feature type="transmembrane region" description="Helical" evidence="1">
    <location>
        <begin position="20"/>
        <end position="44"/>
    </location>
</feature>
<name>A0A5B8LLR2_9SPHN</name>
<evidence type="ECO:0000313" key="2">
    <source>
        <dbReference type="EMBL" id="QDZ08899.1"/>
    </source>
</evidence>
<dbReference type="AlphaFoldDB" id="A0A5B8LLR2"/>